<organism evidence="1 2">
    <name type="scientific">Commensalibacter intestini</name>
    <dbReference type="NCBI Taxonomy" id="479936"/>
    <lineage>
        <taxon>Bacteria</taxon>
        <taxon>Pseudomonadati</taxon>
        <taxon>Pseudomonadota</taxon>
        <taxon>Alphaproteobacteria</taxon>
        <taxon>Acetobacterales</taxon>
        <taxon>Acetobacteraceae</taxon>
    </lineage>
</organism>
<gene>
    <name evidence="1" type="ORF">HK18_01410</name>
</gene>
<protein>
    <submittedName>
        <fullName evidence="1">Uncharacterized protein</fullName>
    </submittedName>
</protein>
<sequence length="101" mass="12245">MPKNYKNNIYQTTAFDQYPSEQRKALLEQRKRIINMRLQAQSHTNYPETSEYYWTQSNIEAKSMQQWIKNNPPPRLTTKPQQKPISKVKRWLHGLFEQQYA</sequence>
<proteinExistence type="predicted"/>
<evidence type="ECO:0000313" key="1">
    <source>
        <dbReference type="EMBL" id="OUI77817.1"/>
    </source>
</evidence>
<evidence type="ECO:0000313" key="2">
    <source>
        <dbReference type="Proteomes" id="UP000194946"/>
    </source>
</evidence>
<dbReference type="RefSeq" id="WP_086632669.1">
    <property type="nucleotide sequence ID" value="NZ_JOPB01000018.1"/>
</dbReference>
<accession>A0A251ZT18</accession>
<reference evidence="2" key="1">
    <citation type="submission" date="2014-06" db="EMBL/GenBank/DDBJ databases">
        <authorList>
            <person name="Winans N.J."/>
            <person name="Newell P.D."/>
            <person name="Douglas A.E."/>
        </authorList>
    </citation>
    <scope>NUCLEOTIDE SEQUENCE [LARGE SCALE GENOMIC DNA]</scope>
    <source>
        <strain evidence="2">DmL_052</strain>
    </source>
</reference>
<dbReference type="Proteomes" id="UP000194946">
    <property type="component" value="Unassembled WGS sequence"/>
</dbReference>
<comment type="caution">
    <text evidence="1">The sequence shown here is derived from an EMBL/GenBank/DDBJ whole genome shotgun (WGS) entry which is preliminary data.</text>
</comment>
<dbReference type="AlphaFoldDB" id="A0A251ZT18"/>
<dbReference type="EMBL" id="JOPB01000018">
    <property type="protein sequence ID" value="OUI77817.1"/>
    <property type="molecule type" value="Genomic_DNA"/>
</dbReference>
<keyword evidence="2" id="KW-1185">Reference proteome</keyword>
<name>A0A251ZT18_9PROT</name>